<proteinExistence type="predicted"/>
<organism evidence="1">
    <name type="scientific">Rhizophora mucronata</name>
    <name type="common">Asiatic mangrove</name>
    <dbReference type="NCBI Taxonomy" id="61149"/>
    <lineage>
        <taxon>Eukaryota</taxon>
        <taxon>Viridiplantae</taxon>
        <taxon>Streptophyta</taxon>
        <taxon>Embryophyta</taxon>
        <taxon>Tracheophyta</taxon>
        <taxon>Spermatophyta</taxon>
        <taxon>Magnoliopsida</taxon>
        <taxon>eudicotyledons</taxon>
        <taxon>Gunneridae</taxon>
        <taxon>Pentapetalae</taxon>
        <taxon>rosids</taxon>
        <taxon>fabids</taxon>
        <taxon>Malpighiales</taxon>
        <taxon>Rhizophoraceae</taxon>
        <taxon>Rhizophora</taxon>
    </lineage>
</organism>
<dbReference type="AlphaFoldDB" id="A0A2P2IX75"/>
<reference evidence="1" key="1">
    <citation type="submission" date="2018-02" db="EMBL/GenBank/DDBJ databases">
        <title>Rhizophora mucronata_Transcriptome.</title>
        <authorList>
            <person name="Meera S.P."/>
            <person name="Sreeshan A."/>
            <person name="Augustine A."/>
        </authorList>
    </citation>
    <scope>NUCLEOTIDE SEQUENCE</scope>
    <source>
        <tissue evidence="1">Leaf</tissue>
    </source>
</reference>
<protein>
    <submittedName>
        <fullName evidence="1">Uncharacterized protein</fullName>
    </submittedName>
</protein>
<name>A0A2P2IX75_RHIMU</name>
<dbReference type="EMBL" id="GGEC01005352">
    <property type="protein sequence ID" value="MBW85835.1"/>
    <property type="molecule type" value="Transcribed_RNA"/>
</dbReference>
<evidence type="ECO:0000313" key="1">
    <source>
        <dbReference type="EMBL" id="MBW85835.1"/>
    </source>
</evidence>
<accession>A0A2P2IX75</accession>
<sequence>MKRLPNLKVYTNLARLPILLIWKKPMAGLREVDKGKGRLKKLLRKLILVLLTPLLGAGKRNLKD</sequence>